<protein>
    <submittedName>
        <fullName evidence="1">DUF1365 domain-containing protein</fullName>
    </submittedName>
</protein>
<dbReference type="Proteomes" id="UP000702544">
    <property type="component" value="Unassembled WGS sequence"/>
</dbReference>
<sequence length="261" mass="30408">MSGKPFSSAIYTGTLRHRRRRPLANRFRYGVYQLLIDLDEVEALAGRLWFFGHNRFNLFSFYDRDHMGASGVPLRSKLARWLAARGVELGASRVMLLTNPRVLGYVFNPVSYYYVFGANDELRFVVAEINNTFGETYCYLLDDLKPRGGRALVARRRKVFHVSPFIEIDGIDYDWIMTPPGDRLTVHIDEFRGEDKFFDATLSLKRNALTAGRLAWTFVRYPHMTARTIFLIHWQALKLWWRGAPLHRKPEPPPQAWRTHG</sequence>
<dbReference type="PANTHER" id="PTHR33973">
    <property type="entry name" value="OS07G0153300 PROTEIN"/>
    <property type="match status" value="1"/>
</dbReference>
<name>A0AAE4Z5Y6_9BACT</name>
<evidence type="ECO:0000313" key="1">
    <source>
        <dbReference type="EMBL" id="NIR74435.1"/>
    </source>
</evidence>
<accession>A0AAE4Z5Y6</accession>
<gene>
    <name evidence="1" type="ORF">GWO12_04905</name>
</gene>
<dbReference type="InterPro" id="IPR010775">
    <property type="entry name" value="DUF1365"/>
</dbReference>
<evidence type="ECO:0000313" key="2">
    <source>
        <dbReference type="Proteomes" id="UP000702544"/>
    </source>
</evidence>
<organism evidence="1 2">
    <name type="scientific">Candidatus Kutchimonas denitrificans</name>
    <dbReference type="NCBI Taxonomy" id="3056748"/>
    <lineage>
        <taxon>Bacteria</taxon>
        <taxon>Pseudomonadati</taxon>
        <taxon>Gemmatimonadota</taxon>
        <taxon>Gemmatimonadia</taxon>
        <taxon>Candidatus Palauibacterales</taxon>
        <taxon>Candidatus Palauibacteraceae</taxon>
        <taxon>Candidatus Kutchimonas</taxon>
    </lineage>
</organism>
<comment type="caution">
    <text evidence="1">The sequence shown here is derived from an EMBL/GenBank/DDBJ whole genome shotgun (WGS) entry which is preliminary data.</text>
</comment>
<dbReference type="Pfam" id="PF07103">
    <property type="entry name" value="DUF1365"/>
    <property type="match status" value="1"/>
</dbReference>
<proteinExistence type="predicted"/>
<dbReference type="PANTHER" id="PTHR33973:SF4">
    <property type="entry name" value="OS07G0153300 PROTEIN"/>
    <property type="match status" value="1"/>
</dbReference>
<dbReference type="AlphaFoldDB" id="A0AAE4Z5Y6"/>
<dbReference type="EMBL" id="JAACAK010000041">
    <property type="protein sequence ID" value="NIR74435.1"/>
    <property type="molecule type" value="Genomic_DNA"/>
</dbReference>
<reference evidence="1 2" key="1">
    <citation type="submission" date="2020-01" db="EMBL/GenBank/DDBJ databases">
        <title>Genomes assembled from Gulf of Kutch pelagic sediment metagenomes.</title>
        <authorList>
            <person name="Chandrashekar M."/>
            <person name="Mahajan M.S."/>
            <person name="Dave K.J."/>
            <person name="Vatsa P."/>
            <person name="Nathani N.M."/>
        </authorList>
    </citation>
    <scope>NUCLEOTIDE SEQUENCE [LARGE SCALE GENOMIC DNA]</scope>
    <source>
        <strain evidence="1">KS3-K002</strain>
    </source>
</reference>